<keyword evidence="2" id="KW-1185">Reference proteome</keyword>
<gene>
    <name evidence="1" type="ORF">JHL16_28395</name>
</gene>
<protein>
    <submittedName>
        <fullName evidence="1">GAF domain-containing protein</fullName>
    </submittedName>
</protein>
<accession>A0ACC5RCH4</accession>
<organism evidence="1 2">
    <name type="scientific">Taklimakanibacter albus</name>
    <dbReference type="NCBI Taxonomy" id="2800327"/>
    <lineage>
        <taxon>Bacteria</taxon>
        <taxon>Pseudomonadati</taxon>
        <taxon>Pseudomonadota</taxon>
        <taxon>Alphaproteobacteria</taxon>
        <taxon>Hyphomicrobiales</taxon>
        <taxon>Aestuariivirgaceae</taxon>
        <taxon>Taklimakanibacter</taxon>
    </lineage>
</organism>
<evidence type="ECO:0000313" key="1">
    <source>
        <dbReference type="EMBL" id="MBK1870317.1"/>
    </source>
</evidence>
<sequence>MGSSACDREPIHIPGSIQPHGLLLIADSATSRIIGGAGQIEDRLARDWLDQPLESVIGREGVVTLNAPAQQVLASYQLAEIAGRSERFALSCHRAAGLLLVELEPVDENRGALTPTLDWLDQSGAAFEAAEDLTSLCAVAAKIFRTLTGFDRVMVYRFLEDGTGTVVGEARDPGLSTFLNHRFPASDIPAQARALYVRNRVRCIPDVNYLPQPLRPASADLAALDLSDVALRSVSPIHVQYLRNMKLAASASVSIVIDGVLWGLIACHHLTPRRLGYETRLIARTLAGGLARQIKAKQEASNHRQMTRLRQEQDDLAALISDRSSLAAFLAEAGPKLRAILGASGLAICIGSVVHRFDAVPPDDFIRALVVWLRETDVPLFGNRELRVEFPAATAYQEIASGLVAFSLPANHDIWLLWFRPELLEEVNWAGNPHKAGPGNPSIPLSPRASFESWKEIERGRSEPWTEAEMSAAARLRQMLNEAHQQEMLRRLVTDKDYLIGEINHRVQNSLQLVSAYLNLQMRSTENAEVSVHLSEAQRRIVAVGLVHKRLYKDDQPQTVNLAQHLAELCNELKTSMGAEWSDQFALELNHVGVPATHAVSLGLVLTELIINAQKYAYEGAAGPINIVLSADAVAYWLVVSDQGKGRREAVGQGFGSRMIEALVQRVSGKLEFYDNNPGLRTVITVPRPAP</sequence>
<dbReference type="Proteomes" id="UP000616151">
    <property type="component" value="Unassembled WGS sequence"/>
</dbReference>
<comment type="caution">
    <text evidence="1">The sequence shown here is derived from an EMBL/GenBank/DDBJ whole genome shotgun (WGS) entry which is preliminary data.</text>
</comment>
<evidence type="ECO:0000313" key="2">
    <source>
        <dbReference type="Proteomes" id="UP000616151"/>
    </source>
</evidence>
<proteinExistence type="predicted"/>
<reference evidence="1" key="1">
    <citation type="submission" date="2021-01" db="EMBL/GenBank/DDBJ databases">
        <authorList>
            <person name="Sun Q."/>
        </authorList>
    </citation>
    <scope>NUCLEOTIDE SEQUENCE</scope>
    <source>
        <strain evidence="1">YIM B02566</strain>
    </source>
</reference>
<name>A0ACC5RCH4_9HYPH</name>
<dbReference type="EMBL" id="JAENHL010000008">
    <property type="protein sequence ID" value="MBK1870317.1"/>
    <property type="molecule type" value="Genomic_DNA"/>
</dbReference>